<dbReference type="CDD" id="cd00212">
    <property type="entry name" value="PTS_IIB_glc"/>
    <property type="match status" value="1"/>
</dbReference>
<keyword evidence="10 17" id="KW-0472">Membrane</keyword>
<comment type="function">
    <text evidence="12">The phosphoenolpyruvate-dependent sugar phosphotransferase system (sugar PTS), a major carbohydrate active transport system, catalyzes the phosphorylation of incoming sugar substrates concomitantly with their translocation across the cell membrane. This system is involved in sucrose transport.</text>
</comment>
<evidence type="ECO:0000256" key="2">
    <source>
        <dbReference type="ARBA" id="ARBA00022448"/>
    </source>
</evidence>
<feature type="transmembrane region" description="Helical" evidence="17">
    <location>
        <begin position="416"/>
        <end position="443"/>
    </location>
</feature>
<evidence type="ECO:0000256" key="6">
    <source>
        <dbReference type="ARBA" id="ARBA00022683"/>
    </source>
</evidence>
<keyword evidence="4" id="KW-0762">Sugar transport</keyword>
<dbReference type="PANTHER" id="PTHR30175">
    <property type="entry name" value="PHOSPHOTRANSFERASE SYSTEM TRANSPORT PROTEIN"/>
    <property type="match status" value="1"/>
</dbReference>
<dbReference type="FunFam" id="3.30.1360.60:FF:000001">
    <property type="entry name" value="PTS system glucose-specific IIBC component PtsG"/>
    <property type="match status" value="1"/>
</dbReference>
<keyword evidence="7 17" id="KW-0812">Transmembrane</keyword>
<feature type="transmembrane region" description="Helical" evidence="17">
    <location>
        <begin position="278"/>
        <end position="299"/>
    </location>
</feature>
<keyword evidence="6" id="KW-0598">Phosphotransferase system</keyword>
<dbReference type="Pfam" id="PF02378">
    <property type="entry name" value="PTS_EIIC"/>
    <property type="match status" value="1"/>
</dbReference>
<dbReference type="NCBIfam" id="TIGR00830">
    <property type="entry name" value="PTBA"/>
    <property type="match status" value="1"/>
</dbReference>
<dbReference type="InterPro" id="IPR036878">
    <property type="entry name" value="Glu_permease_IIB"/>
</dbReference>
<feature type="transmembrane region" description="Helical" evidence="17">
    <location>
        <begin position="106"/>
        <end position="130"/>
    </location>
</feature>
<dbReference type="FunFam" id="2.70.70.10:FF:000001">
    <property type="entry name" value="PTS system glucose-specific IIA component"/>
    <property type="match status" value="1"/>
</dbReference>
<evidence type="ECO:0000256" key="9">
    <source>
        <dbReference type="ARBA" id="ARBA00022989"/>
    </source>
</evidence>
<feature type="transmembrane region" description="Helical" evidence="17">
    <location>
        <begin position="237"/>
        <end position="266"/>
    </location>
</feature>
<dbReference type="NCBIfam" id="TIGR01995">
    <property type="entry name" value="PTS-II-ABC-beta"/>
    <property type="match status" value="1"/>
</dbReference>
<evidence type="ECO:0000256" key="7">
    <source>
        <dbReference type="ARBA" id="ARBA00022692"/>
    </source>
</evidence>
<evidence type="ECO:0000256" key="5">
    <source>
        <dbReference type="ARBA" id="ARBA00022679"/>
    </source>
</evidence>
<dbReference type="EC" id="2.7.1.211" evidence="11"/>
<dbReference type="InterPro" id="IPR001996">
    <property type="entry name" value="PTS_IIB_1"/>
</dbReference>
<name>A0A430AQK7_9ENTE</name>
<dbReference type="GO" id="GO:0008982">
    <property type="term" value="F:protein-N(PI)-phosphohistidine-sugar phosphotransferase activity"/>
    <property type="evidence" value="ECO:0007669"/>
    <property type="project" value="InterPro"/>
</dbReference>
<dbReference type="Pfam" id="PF00367">
    <property type="entry name" value="PTS_EIIB"/>
    <property type="match status" value="1"/>
</dbReference>
<evidence type="ECO:0000256" key="1">
    <source>
        <dbReference type="ARBA" id="ARBA00004651"/>
    </source>
</evidence>
<feature type="domain" description="PTS EIIB type-1" evidence="19">
    <location>
        <begin position="4"/>
        <end position="86"/>
    </location>
</feature>
<feature type="active site" description="Phosphocysteine intermediate; for EIIB activity" evidence="16">
    <location>
        <position position="26"/>
    </location>
</feature>
<accession>A0A430AQK7</accession>
<evidence type="ECO:0000256" key="8">
    <source>
        <dbReference type="ARBA" id="ARBA00022777"/>
    </source>
</evidence>
<feature type="domain" description="PTS EIIC type-1" evidence="20">
    <location>
        <begin position="101"/>
        <end position="457"/>
    </location>
</feature>
<evidence type="ECO:0000259" key="20">
    <source>
        <dbReference type="PROSITE" id="PS51103"/>
    </source>
</evidence>
<comment type="subcellular location">
    <subcellularLocation>
        <location evidence="1">Cell membrane</location>
        <topology evidence="1">Multi-pass membrane protein</topology>
    </subcellularLocation>
</comment>
<dbReference type="Gene3D" id="2.70.70.10">
    <property type="entry name" value="Glucose Permease (Domain IIA)"/>
    <property type="match status" value="1"/>
</dbReference>
<evidence type="ECO:0000256" key="10">
    <source>
        <dbReference type="ARBA" id="ARBA00023136"/>
    </source>
</evidence>
<evidence type="ECO:0000256" key="13">
    <source>
        <dbReference type="ARBA" id="ARBA00048931"/>
    </source>
</evidence>
<evidence type="ECO:0000256" key="16">
    <source>
        <dbReference type="PROSITE-ProRule" id="PRU00421"/>
    </source>
</evidence>
<keyword evidence="9 17" id="KW-1133">Transmembrane helix</keyword>
<dbReference type="Proteomes" id="UP000286773">
    <property type="component" value="Unassembled WGS sequence"/>
</dbReference>
<feature type="transmembrane region" description="Helical" evidence="17">
    <location>
        <begin position="319"/>
        <end position="336"/>
    </location>
</feature>
<evidence type="ECO:0000313" key="22">
    <source>
        <dbReference type="Proteomes" id="UP000286773"/>
    </source>
</evidence>
<dbReference type="InterPro" id="IPR003352">
    <property type="entry name" value="PTS_EIIC"/>
</dbReference>
<keyword evidence="22" id="KW-1185">Reference proteome</keyword>
<dbReference type="PROSITE" id="PS51093">
    <property type="entry name" value="PTS_EIIA_TYPE_1"/>
    <property type="match status" value="1"/>
</dbReference>
<dbReference type="OrthoDB" id="9769191at2"/>
<gene>
    <name evidence="21" type="ORF">CBF27_10360</name>
</gene>
<dbReference type="PANTHER" id="PTHR30175:SF1">
    <property type="entry name" value="PTS SYSTEM ARBUTIN-, CELLOBIOSE-, AND SALICIN-SPECIFIC EIIBC COMPONENT-RELATED"/>
    <property type="match status" value="1"/>
</dbReference>
<sequence length="619" mass="64946">MDKKQLAADILSLVGGKQNVTSVIHCATRLRFKLKDESQAKTADIKALDGVIEVVQSSGQYQVVIGNQVKEVYNQLVHDSGLGESDEKEEASGNLVNRVIDIISSIFLPFIGPMAGAGVLKGLLALATTLHWMSPNSGTYQVLFIAADAFFQFLPFALAFTAAKKFKVDPFISLAIAGALLYPGLTDNPLNFMGINIVLPVTGYYSSVIPIILAVGAQIPVERTIRKIVPDFLKTVVAPLLVIAIMVPLTFLVIGPLGTIIGDILGKGYTVIFESSPIIAGLIIGAFWQVLVMFGMHWGFVPITITNLSTLGFDSFTPLLLPAVIAQAGSALAVMVRTKDKKRKQLAGSGTITALFGITEPTIYGVTLPLKKPFIAGCIGGAIGSAVTAVAGVKAFSQVMPSLLVLPAFISTKAGVSSSVFGAILGTGISFIAAFVLTLILGFDTEADAMGELASQTDEAGDSSEVAVDSETLVSPLNGTIVPLEEVDDKVFASGAMGKGIAIMPTSETLLAPADGIVSTLFPTGHAVGITTDSGIEILMHIGIDTVELEGKGFDIHVKQGDAVKQGDLLVSFSLNALKEAGKDATTSIVITNTADFLDVLPYKQTELVTGEDFLTVVK</sequence>
<dbReference type="AlphaFoldDB" id="A0A430AQK7"/>
<protein>
    <recommendedName>
        <fullName evidence="14">PTS system sucrose-specific EIIBCA component</fullName>
        <ecNumber evidence="11">2.7.1.211</ecNumber>
    </recommendedName>
    <alternativeName>
        <fullName evidence="15">EIIBCA-Scr</fullName>
    </alternativeName>
</protein>
<evidence type="ECO:0000259" key="19">
    <source>
        <dbReference type="PROSITE" id="PS51098"/>
    </source>
</evidence>
<feature type="transmembrane region" description="Helical" evidence="17">
    <location>
        <begin position="374"/>
        <end position="396"/>
    </location>
</feature>
<dbReference type="InterPro" id="IPR011297">
    <property type="entry name" value="PTS_IIABC_b_glu"/>
</dbReference>
<reference evidence="21 22" key="1">
    <citation type="submission" date="2017-05" db="EMBL/GenBank/DDBJ databases">
        <title>Vagococcus spp. assemblies.</title>
        <authorList>
            <person name="Gulvik C.A."/>
        </authorList>
    </citation>
    <scope>NUCLEOTIDE SEQUENCE [LARGE SCALE GENOMIC DNA]</scope>
    <source>
        <strain evidence="21 22">LMG 24798</strain>
    </source>
</reference>
<feature type="domain" description="PTS EIIA type-1" evidence="18">
    <location>
        <begin position="489"/>
        <end position="593"/>
    </location>
</feature>
<feature type="transmembrane region" description="Helical" evidence="17">
    <location>
        <begin position="142"/>
        <end position="162"/>
    </location>
</feature>
<dbReference type="SUPFAM" id="SSF51261">
    <property type="entry name" value="Duplicated hybrid motif"/>
    <property type="match status" value="1"/>
</dbReference>
<keyword evidence="3" id="KW-1003">Cell membrane</keyword>
<dbReference type="InterPro" id="IPR001127">
    <property type="entry name" value="PTS_EIIA_1_perm"/>
</dbReference>
<dbReference type="InterPro" id="IPR013013">
    <property type="entry name" value="PTS_EIIC_1"/>
</dbReference>
<dbReference type="Gene3D" id="3.30.1360.60">
    <property type="entry name" value="Glucose permease domain IIB"/>
    <property type="match status" value="1"/>
</dbReference>
<keyword evidence="2" id="KW-0813">Transport</keyword>
<dbReference type="PROSITE" id="PS51098">
    <property type="entry name" value="PTS_EIIB_TYPE_1"/>
    <property type="match status" value="1"/>
</dbReference>
<keyword evidence="8" id="KW-0418">Kinase</keyword>
<comment type="caution">
    <text evidence="21">The sequence shown here is derived from an EMBL/GenBank/DDBJ whole genome shotgun (WGS) entry which is preliminary data.</text>
</comment>
<dbReference type="EMBL" id="NGKC01000012">
    <property type="protein sequence ID" value="RSU10411.1"/>
    <property type="molecule type" value="Genomic_DNA"/>
</dbReference>
<feature type="transmembrane region" description="Helical" evidence="17">
    <location>
        <begin position="197"/>
        <end position="217"/>
    </location>
</feature>
<proteinExistence type="predicted"/>
<evidence type="ECO:0000256" key="15">
    <source>
        <dbReference type="ARBA" id="ARBA00081008"/>
    </source>
</evidence>
<organism evidence="21 22">
    <name type="scientific">Vagococcus acidifermentans</name>
    <dbReference type="NCBI Taxonomy" id="564710"/>
    <lineage>
        <taxon>Bacteria</taxon>
        <taxon>Bacillati</taxon>
        <taxon>Bacillota</taxon>
        <taxon>Bacilli</taxon>
        <taxon>Lactobacillales</taxon>
        <taxon>Enterococcaceae</taxon>
        <taxon>Vagococcus</taxon>
    </lineage>
</organism>
<dbReference type="PROSITE" id="PS01035">
    <property type="entry name" value="PTS_EIIB_TYPE_1_CYS"/>
    <property type="match status" value="1"/>
</dbReference>
<dbReference type="InterPro" id="IPR018113">
    <property type="entry name" value="PTrfase_EIIB_Cys"/>
</dbReference>
<dbReference type="GO" id="GO:0009401">
    <property type="term" value="P:phosphoenolpyruvate-dependent sugar phosphotransferase system"/>
    <property type="evidence" value="ECO:0007669"/>
    <property type="project" value="UniProtKB-KW"/>
</dbReference>
<dbReference type="InterPro" id="IPR011055">
    <property type="entry name" value="Dup_hybrid_motif"/>
</dbReference>
<dbReference type="InterPro" id="IPR050558">
    <property type="entry name" value="PTS_Sugar-Specific_Components"/>
</dbReference>
<evidence type="ECO:0000256" key="12">
    <source>
        <dbReference type="ARBA" id="ARBA00045139"/>
    </source>
</evidence>
<dbReference type="GO" id="GO:0005886">
    <property type="term" value="C:plasma membrane"/>
    <property type="evidence" value="ECO:0007669"/>
    <property type="project" value="UniProtKB-SubCell"/>
</dbReference>
<dbReference type="PROSITE" id="PS51103">
    <property type="entry name" value="PTS_EIIC_TYPE_1"/>
    <property type="match status" value="1"/>
</dbReference>
<dbReference type="GO" id="GO:0015771">
    <property type="term" value="P:trehalose transport"/>
    <property type="evidence" value="ECO:0007669"/>
    <property type="project" value="TreeGrafter"/>
</dbReference>
<keyword evidence="5" id="KW-0808">Transferase</keyword>
<dbReference type="GO" id="GO:0016301">
    <property type="term" value="F:kinase activity"/>
    <property type="evidence" value="ECO:0007669"/>
    <property type="project" value="UniProtKB-KW"/>
</dbReference>
<dbReference type="Pfam" id="PF00358">
    <property type="entry name" value="PTS_EIIA_1"/>
    <property type="match status" value="1"/>
</dbReference>
<evidence type="ECO:0000256" key="3">
    <source>
        <dbReference type="ARBA" id="ARBA00022475"/>
    </source>
</evidence>
<dbReference type="PROSITE" id="PS00371">
    <property type="entry name" value="PTS_EIIA_TYPE_1_HIS"/>
    <property type="match status" value="1"/>
</dbReference>
<evidence type="ECO:0000256" key="17">
    <source>
        <dbReference type="SAM" id="Phobius"/>
    </source>
</evidence>
<evidence type="ECO:0000313" key="21">
    <source>
        <dbReference type="EMBL" id="RSU10411.1"/>
    </source>
</evidence>
<dbReference type="RefSeq" id="WP_126814239.1">
    <property type="nucleotide sequence ID" value="NZ_NGKC01000012.1"/>
</dbReference>
<comment type="catalytic activity">
    <reaction evidence="13">
        <text>N(pros)-phospho-L-histidyl-[protein](out) + sucrose = sucrose 6(G)-phosphate(in) + L-histidyl-[protein]</text>
        <dbReference type="Rhea" id="RHEA:49236"/>
        <dbReference type="Rhea" id="RHEA-COMP:9745"/>
        <dbReference type="Rhea" id="RHEA-COMP:9746"/>
        <dbReference type="ChEBI" id="CHEBI:17992"/>
        <dbReference type="ChEBI" id="CHEBI:29979"/>
        <dbReference type="ChEBI" id="CHEBI:64837"/>
        <dbReference type="ChEBI" id="CHEBI:91002"/>
        <dbReference type="EC" id="2.7.1.211"/>
    </reaction>
</comment>
<dbReference type="SUPFAM" id="SSF55604">
    <property type="entry name" value="Glucose permease domain IIB"/>
    <property type="match status" value="1"/>
</dbReference>
<evidence type="ECO:0000256" key="4">
    <source>
        <dbReference type="ARBA" id="ARBA00022597"/>
    </source>
</evidence>
<evidence type="ECO:0000256" key="14">
    <source>
        <dbReference type="ARBA" id="ARBA00074554"/>
    </source>
</evidence>
<dbReference type="GO" id="GO:0090589">
    <property type="term" value="F:protein-phosphocysteine-trehalose phosphotransferase system transporter activity"/>
    <property type="evidence" value="ECO:0007669"/>
    <property type="project" value="TreeGrafter"/>
</dbReference>
<evidence type="ECO:0000256" key="11">
    <source>
        <dbReference type="ARBA" id="ARBA00044053"/>
    </source>
</evidence>
<evidence type="ECO:0000259" key="18">
    <source>
        <dbReference type="PROSITE" id="PS51093"/>
    </source>
</evidence>